<sequence>MHLHTFRIMFSEEPGSWHTCPAFLGRNGSRDAVQISHDPVHGLKEQKRPWAAFGLNDQMRPVKRCHCILCVFKNGERRQRKRHLRHGASVMRPVPTS</sequence>
<evidence type="ECO:0000313" key="2">
    <source>
        <dbReference type="Proteomes" id="UP000298663"/>
    </source>
</evidence>
<keyword evidence="2" id="KW-1185">Reference proteome</keyword>
<evidence type="ECO:0000313" key="1">
    <source>
        <dbReference type="EMBL" id="TMS38224.1"/>
    </source>
</evidence>
<proteinExistence type="predicted"/>
<protein>
    <submittedName>
        <fullName evidence="1">Uncharacterized protein</fullName>
    </submittedName>
</protein>
<reference evidence="1 2" key="2">
    <citation type="journal article" date="2019" name="G3 (Bethesda)">
        <title>Hybrid Assembly of the Genome of the Entomopathogenic Nematode Steinernema carpocapsae Identifies the X-Chromosome.</title>
        <authorList>
            <person name="Serra L."/>
            <person name="Macchietto M."/>
            <person name="Macias-Munoz A."/>
            <person name="McGill C.J."/>
            <person name="Rodriguez I.M."/>
            <person name="Rodriguez B."/>
            <person name="Murad R."/>
            <person name="Mortazavi A."/>
        </authorList>
    </citation>
    <scope>NUCLEOTIDE SEQUENCE [LARGE SCALE GENOMIC DNA]</scope>
    <source>
        <strain evidence="1 2">ALL</strain>
    </source>
</reference>
<dbReference type="Proteomes" id="UP000298663">
    <property type="component" value="Unassembled WGS sequence"/>
</dbReference>
<reference evidence="1 2" key="1">
    <citation type="journal article" date="2015" name="Genome Biol.">
        <title>Comparative genomics of Steinernema reveals deeply conserved gene regulatory networks.</title>
        <authorList>
            <person name="Dillman A.R."/>
            <person name="Macchietto M."/>
            <person name="Porter C.F."/>
            <person name="Rogers A."/>
            <person name="Williams B."/>
            <person name="Antoshechkin I."/>
            <person name="Lee M.M."/>
            <person name="Goodwin Z."/>
            <person name="Lu X."/>
            <person name="Lewis E.E."/>
            <person name="Goodrich-Blair H."/>
            <person name="Stock S.P."/>
            <person name="Adams B.J."/>
            <person name="Sternberg P.W."/>
            <person name="Mortazavi A."/>
        </authorList>
    </citation>
    <scope>NUCLEOTIDE SEQUENCE [LARGE SCALE GENOMIC DNA]</scope>
    <source>
        <strain evidence="1 2">ALL</strain>
    </source>
</reference>
<name>A0A4U8UYM7_STECR</name>
<accession>A0A4U8UYM7</accession>
<dbReference type="AlphaFoldDB" id="A0A4U8UYM7"/>
<comment type="caution">
    <text evidence="1">The sequence shown here is derived from an EMBL/GenBank/DDBJ whole genome shotgun (WGS) entry which is preliminary data.</text>
</comment>
<organism evidence="1 2">
    <name type="scientific">Steinernema carpocapsae</name>
    <name type="common">Entomopathogenic nematode</name>
    <dbReference type="NCBI Taxonomy" id="34508"/>
    <lineage>
        <taxon>Eukaryota</taxon>
        <taxon>Metazoa</taxon>
        <taxon>Ecdysozoa</taxon>
        <taxon>Nematoda</taxon>
        <taxon>Chromadorea</taxon>
        <taxon>Rhabditida</taxon>
        <taxon>Tylenchina</taxon>
        <taxon>Panagrolaimomorpha</taxon>
        <taxon>Strongyloidoidea</taxon>
        <taxon>Steinernematidae</taxon>
        <taxon>Steinernema</taxon>
    </lineage>
</organism>
<dbReference type="EMBL" id="AZBU02000001">
    <property type="protein sequence ID" value="TMS38224.1"/>
    <property type="molecule type" value="Genomic_DNA"/>
</dbReference>
<gene>
    <name evidence="1" type="ORF">L596_004994</name>
</gene>